<dbReference type="SMART" id="SM00062">
    <property type="entry name" value="PBPb"/>
    <property type="match status" value="1"/>
</dbReference>
<gene>
    <name evidence="4" type="ordered locus">Veis_4974</name>
</gene>
<dbReference type="Gene3D" id="3.40.190.10">
    <property type="entry name" value="Periplasmic binding protein-like II"/>
    <property type="match status" value="2"/>
</dbReference>
<evidence type="ECO:0000256" key="2">
    <source>
        <dbReference type="SAM" id="SignalP"/>
    </source>
</evidence>
<organism evidence="4 5">
    <name type="scientific">Verminephrobacter eiseniae (strain EF01-2)</name>
    <dbReference type="NCBI Taxonomy" id="391735"/>
    <lineage>
        <taxon>Bacteria</taxon>
        <taxon>Pseudomonadati</taxon>
        <taxon>Pseudomonadota</taxon>
        <taxon>Betaproteobacteria</taxon>
        <taxon>Burkholderiales</taxon>
        <taxon>Comamonadaceae</taxon>
        <taxon>Verminephrobacter</taxon>
    </lineage>
</organism>
<sequence length="291" mass="32297">MRNLRLLLATALMLLTAAAPAAPADGPLRVCADPNSLPSSNRHGEGYENEIARAMAQDLGRRLVYTFFPQRMGFVRNTLRAKDPDTGQWKCDLIIGVPKDYELTANTRPYMHSTYALVFRQRDALRGLATPQDLLKLPPETLGKLRFGIFSRAPSVDWLLRHQLFEQAVVYQQQSGDPDEVPGGVVERDLLAGKIDIAILWGPIAGYLARQHAGAGDWVMLPFQPDAQIKFDYRIAMGVRFGEKEWKDEVDRWIAGNQEKIDAILASYRIPLVDERGHPVAVGPVAGGSAP</sequence>
<dbReference type="InterPro" id="IPR001638">
    <property type="entry name" value="Solute-binding_3/MltF_N"/>
</dbReference>
<keyword evidence="5" id="KW-1185">Reference proteome</keyword>
<evidence type="ECO:0000313" key="5">
    <source>
        <dbReference type="Proteomes" id="UP000000374"/>
    </source>
</evidence>
<feature type="domain" description="Solute-binding protein family 3/N-terminal" evidence="3">
    <location>
        <begin position="27"/>
        <end position="268"/>
    </location>
</feature>
<dbReference type="EMBL" id="CP000542">
    <property type="protein sequence ID" value="ABM60661.1"/>
    <property type="molecule type" value="Genomic_DNA"/>
</dbReference>
<dbReference type="HOGENOM" id="CLU_056715_0_0_4"/>
<dbReference type="Proteomes" id="UP000000374">
    <property type="component" value="Chromosome"/>
</dbReference>
<dbReference type="eggNOG" id="COG0834">
    <property type="taxonomic scope" value="Bacteria"/>
</dbReference>
<dbReference type="KEGG" id="vei:Veis_4974"/>
<evidence type="ECO:0000256" key="1">
    <source>
        <dbReference type="ARBA" id="ARBA00022729"/>
    </source>
</evidence>
<evidence type="ECO:0000259" key="3">
    <source>
        <dbReference type="SMART" id="SM00062"/>
    </source>
</evidence>
<keyword evidence="1 2" id="KW-0732">Signal</keyword>
<accession>A1WSQ4</accession>
<dbReference type="AlphaFoldDB" id="A1WSQ4"/>
<feature type="chain" id="PRO_5002640315" evidence="2">
    <location>
        <begin position="22"/>
        <end position="291"/>
    </location>
</feature>
<dbReference type="OrthoDB" id="176845at2"/>
<dbReference type="PANTHER" id="PTHR35936:SF17">
    <property type="entry name" value="ARGININE-BINDING EXTRACELLULAR PROTEIN ARTP"/>
    <property type="match status" value="1"/>
</dbReference>
<dbReference type="InterPro" id="IPR022448">
    <property type="entry name" value="Quinoprotein_dehydrogenase"/>
</dbReference>
<dbReference type="SUPFAM" id="SSF53850">
    <property type="entry name" value="Periplasmic binding protein-like II"/>
    <property type="match status" value="1"/>
</dbReference>
<dbReference type="NCBIfam" id="TIGR03871">
    <property type="entry name" value="ABC_peri_MoxJ_2"/>
    <property type="match status" value="1"/>
</dbReference>
<dbReference type="PANTHER" id="PTHR35936">
    <property type="entry name" value="MEMBRANE-BOUND LYTIC MUREIN TRANSGLYCOSYLASE F"/>
    <property type="match status" value="1"/>
</dbReference>
<proteinExistence type="predicted"/>
<protein>
    <submittedName>
        <fullName evidence="4">Extracellular solute-binding protein, family 3</fullName>
    </submittedName>
</protein>
<name>A1WSQ4_VEREI</name>
<reference evidence="5" key="1">
    <citation type="submission" date="2006-12" db="EMBL/GenBank/DDBJ databases">
        <title>Complete sequence of chromosome 1 of Verminephrobacter eiseniae EF01-2.</title>
        <authorList>
            <person name="Copeland A."/>
            <person name="Lucas S."/>
            <person name="Lapidus A."/>
            <person name="Barry K."/>
            <person name="Detter J.C."/>
            <person name="Glavina del Rio T."/>
            <person name="Dalin E."/>
            <person name="Tice H."/>
            <person name="Pitluck S."/>
            <person name="Chertkov O."/>
            <person name="Brettin T."/>
            <person name="Bruce D."/>
            <person name="Han C."/>
            <person name="Tapia R."/>
            <person name="Gilna P."/>
            <person name="Schmutz J."/>
            <person name="Larimer F."/>
            <person name="Land M."/>
            <person name="Hauser L."/>
            <person name="Kyrpides N."/>
            <person name="Kim E."/>
            <person name="Stahl D."/>
            <person name="Richardson P."/>
        </authorList>
    </citation>
    <scope>NUCLEOTIDE SEQUENCE [LARGE SCALE GENOMIC DNA]</scope>
    <source>
        <strain evidence="5">EF01-2</strain>
    </source>
</reference>
<evidence type="ECO:0000313" key="4">
    <source>
        <dbReference type="EMBL" id="ABM60661.1"/>
    </source>
</evidence>
<feature type="signal peptide" evidence="2">
    <location>
        <begin position="1"/>
        <end position="21"/>
    </location>
</feature>
<dbReference type="STRING" id="391735.Veis_4974"/>